<keyword evidence="10 15" id="KW-0411">Iron-sulfur</keyword>
<sequence>MEPIYLDNNATTRVDPEVVEAMLPFFTEQFGNPSSMHSFGDRVGRAVKQARAQVQSLLGAEHDSEIIFTSCGTESDSTAILSALRAQPERREIITTVVEHPAVLTLCDQLEKEGYTVHRLAVDNRGRLDLDEYRRLLSDQVAVVSVMWANNESGTVFPVVEMAEMAFEAGVMFHTDAVQAVGKLPVKLSETRIDMLSLSGHKLHAPKGIGVLYLRRGTRFRPLLRGGHQERGRRAGTENTASIVGLGKAAELAQAHIADENTRVRAMRDRLEEGIQAQLPHAFVNGDLDNRLPNTASISFEYIEGEAILLLLNKSGIAASSGSACTSGSLEPSHVMRAMGIPYTAAHGTVRFSLSRYNTPEEIERVIEAVPPIVAQLRKLSPYWGEDGPVTNPEEAFAPTYA</sequence>
<dbReference type="InterPro" id="IPR015422">
    <property type="entry name" value="PyrdxlP-dep_Trfase_small"/>
</dbReference>
<dbReference type="OrthoDB" id="9808002at2"/>
<keyword evidence="18" id="KW-1185">Reference proteome</keyword>
<evidence type="ECO:0000313" key="17">
    <source>
        <dbReference type="EMBL" id="OBS10609.1"/>
    </source>
</evidence>
<feature type="domain" description="Aminotransferase class V" evidence="16">
    <location>
        <begin position="4"/>
        <end position="366"/>
    </location>
</feature>
<keyword evidence="9 15" id="KW-0408">Iron</keyword>
<dbReference type="RefSeq" id="WP_038093404.1">
    <property type="nucleotide sequence ID" value="NZ_JQSG02000001.1"/>
</dbReference>
<evidence type="ECO:0000256" key="2">
    <source>
        <dbReference type="ARBA" id="ARBA00003120"/>
    </source>
</evidence>
<dbReference type="Pfam" id="PF00266">
    <property type="entry name" value="Aminotran_5"/>
    <property type="match status" value="1"/>
</dbReference>
<dbReference type="PANTHER" id="PTHR11601">
    <property type="entry name" value="CYSTEINE DESULFURYLASE FAMILY MEMBER"/>
    <property type="match status" value="1"/>
</dbReference>
<evidence type="ECO:0000256" key="7">
    <source>
        <dbReference type="ARBA" id="ARBA00022723"/>
    </source>
</evidence>
<accession>A0A1A6C7T3</accession>
<comment type="subunit">
    <text evidence="4">Homodimer.</text>
</comment>
<proteinExistence type="inferred from homology"/>
<dbReference type="GO" id="GO:0051536">
    <property type="term" value="F:iron-sulfur cluster binding"/>
    <property type="evidence" value="ECO:0007669"/>
    <property type="project" value="UniProtKB-KW"/>
</dbReference>
<evidence type="ECO:0000256" key="10">
    <source>
        <dbReference type="ARBA" id="ARBA00023014"/>
    </source>
</evidence>
<evidence type="ECO:0000256" key="8">
    <source>
        <dbReference type="ARBA" id="ARBA00022898"/>
    </source>
</evidence>
<comment type="cofactor">
    <cofactor evidence="1 14">
        <name>pyridoxal 5'-phosphate</name>
        <dbReference type="ChEBI" id="CHEBI:597326"/>
    </cofactor>
</comment>
<dbReference type="SUPFAM" id="SSF53383">
    <property type="entry name" value="PLP-dependent transferases"/>
    <property type="match status" value="1"/>
</dbReference>
<keyword evidence="7 15" id="KW-0479">Metal-binding</keyword>
<evidence type="ECO:0000256" key="1">
    <source>
        <dbReference type="ARBA" id="ARBA00001933"/>
    </source>
</evidence>
<gene>
    <name evidence="17" type="ORF">Thpro_020325</name>
</gene>
<dbReference type="NCBIfam" id="TIGR03402">
    <property type="entry name" value="FeS_nifS"/>
    <property type="match status" value="1"/>
</dbReference>
<dbReference type="FunFam" id="3.40.640.10:FF:000084">
    <property type="entry name" value="IscS-like cysteine desulfurase"/>
    <property type="match status" value="1"/>
</dbReference>
<evidence type="ECO:0000256" key="15">
    <source>
        <dbReference type="RuleBase" id="RU364075"/>
    </source>
</evidence>
<dbReference type="InterPro" id="IPR020578">
    <property type="entry name" value="Aminotrans_V_PyrdxlP_BS"/>
</dbReference>
<dbReference type="InterPro" id="IPR017772">
    <property type="entry name" value="Cys_deSase_NifS_bac/arc"/>
</dbReference>
<keyword evidence="11" id="KW-0535">Nitrogen fixation</keyword>
<evidence type="ECO:0000256" key="9">
    <source>
        <dbReference type="ARBA" id="ARBA00023004"/>
    </source>
</evidence>
<dbReference type="GO" id="GO:0030170">
    <property type="term" value="F:pyridoxal phosphate binding"/>
    <property type="evidence" value="ECO:0007669"/>
    <property type="project" value="InterPro"/>
</dbReference>
<evidence type="ECO:0000256" key="5">
    <source>
        <dbReference type="ARBA" id="ARBA00012239"/>
    </source>
</evidence>
<dbReference type="Gene3D" id="3.40.640.10">
    <property type="entry name" value="Type I PLP-dependent aspartate aminotransferase-like (Major domain)"/>
    <property type="match status" value="1"/>
</dbReference>
<dbReference type="Proteomes" id="UP000029273">
    <property type="component" value="Unassembled WGS sequence"/>
</dbReference>
<dbReference type="InterPro" id="IPR000192">
    <property type="entry name" value="Aminotrans_V_dom"/>
</dbReference>
<dbReference type="AlphaFoldDB" id="A0A1A6C7T3"/>
<keyword evidence="6 15" id="KW-0808">Transferase</keyword>
<dbReference type="InterPro" id="IPR015424">
    <property type="entry name" value="PyrdxlP-dep_Trfase"/>
</dbReference>
<evidence type="ECO:0000256" key="3">
    <source>
        <dbReference type="ARBA" id="ARBA00006490"/>
    </source>
</evidence>
<comment type="function">
    <text evidence="2">Catalyzes the removal of elemental sulfur atoms from cysteine to produce alanine. Seems to participate in the biosynthesis of the nitrogenase metalloclusters by providing the inorganic sulfur required for the Fe-S core formation.</text>
</comment>
<dbReference type="GO" id="GO:0031071">
    <property type="term" value="F:cysteine desulfurase activity"/>
    <property type="evidence" value="ECO:0007669"/>
    <property type="project" value="UniProtKB-EC"/>
</dbReference>
<evidence type="ECO:0000256" key="14">
    <source>
        <dbReference type="RuleBase" id="RU004504"/>
    </source>
</evidence>
<comment type="caution">
    <text evidence="17">The sequence shown here is derived from an EMBL/GenBank/DDBJ whole genome shotgun (WGS) entry which is preliminary data.</text>
</comment>
<evidence type="ECO:0000259" key="16">
    <source>
        <dbReference type="Pfam" id="PF00266"/>
    </source>
</evidence>
<dbReference type="InterPro" id="IPR015421">
    <property type="entry name" value="PyrdxlP-dep_Trfase_major"/>
</dbReference>
<evidence type="ECO:0000256" key="4">
    <source>
        <dbReference type="ARBA" id="ARBA00011738"/>
    </source>
</evidence>
<dbReference type="EC" id="2.8.1.7" evidence="5 15"/>
<protein>
    <recommendedName>
        <fullName evidence="5 15">Cysteine desulfurase</fullName>
        <ecNumber evidence="5 15">2.8.1.7</ecNumber>
    </recommendedName>
    <alternativeName>
        <fullName evidence="12 15">Nitrogenase metalloclusters biosynthesis protein NifS</fullName>
    </alternativeName>
</protein>
<evidence type="ECO:0000313" key="18">
    <source>
        <dbReference type="Proteomes" id="UP000029273"/>
    </source>
</evidence>
<dbReference type="InterPro" id="IPR016454">
    <property type="entry name" value="Cysteine_dSase"/>
</dbReference>
<reference evidence="17 18" key="1">
    <citation type="journal article" date="2014" name="Genome Announc.">
        <title>Draft Genome Sequence of the Iron-Oxidizing, Acidophilic, and Halotolerant 'Thiobacillus prosperus' Type Strain DSM 5130.</title>
        <authorList>
            <person name="Ossandon F.J."/>
            <person name="Cardenas J.P."/>
            <person name="Corbett M."/>
            <person name="Quatrini R."/>
            <person name="Holmes D.S."/>
            <person name="Watkin E."/>
        </authorList>
    </citation>
    <scope>NUCLEOTIDE SEQUENCE [LARGE SCALE GENOMIC DNA]</scope>
    <source>
        <strain evidence="17 18">DSM 5130</strain>
    </source>
</reference>
<dbReference type="PROSITE" id="PS00595">
    <property type="entry name" value="AA_TRANSFER_CLASS_5"/>
    <property type="match status" value="1"/>
</dbReference>
<comment type="catalytic activity">
    <reaction evidence="13 15">
        <text>(sulfur carrier)-H + L-cysteine = (sulfur carrier)-SH + L-alanine</text>
        <dbReference type="Rhea" id="RHEA:43892"/>
        <dbReference type="Rhea" id="RHEA-COMP:14737"/>
        <dbReference type="Rhea" id="RHEA-COMP:14739"/>
        <dbReference type="ChEBI" id="CHEBI:29917"/>
        <dbReference type="ChEBI" id="CHEBI:35235"/>
        <dbReference type="ChEBI" id="CHEBI:57972"/>
        <dbReference type="ChEBI" id="CHEBI:64428"/>
        <dbReference type="EC" id="2.8.1.7"/>
    </reaction>
</comment>
<dbReference type="EMBL" id="JQSG02000001">
    <property type="protein sequence ID" value="OBS10609.1"/>
    <property type="molecule type" value="Genomic_DNA"/>
</dbReference>
<evidence type="ECO:0000256" key="6">
    <source>
        <dbReference type="ARBA" id="ARBA00022679"/>
    </source>
</evidence>
<evidence type="ECO:0000256" key="12">
    <source>
        <dbReference type="ARBA" id="ARBA00031911"/>
    </source>
</evidence>
<organism evidence="17 18">
    <name type="scientific">Acidihalobacter prosperus</name>
    <dbReference type="NCBI Taxonomy" id="160660"/>
    <lineage>
        <taxon>Bacteria</taxon>
        <taxon>Pseudomonadati</taxon>
        <taxon>Pseudomonadota</taxon>
        <taxon>Gammaproteobacteria</taxon>
        <taxon>Chromatiales</taxon>
        <taxon>Ectothiorhodospiraceae</taxon>
        <taxon>Acidihalobacter</taxon>
    </lineage>
</organism>
<dbReference type="STRING" id="160660.BJI67_12635"/>
<dbReference type="Gene3D" id="3.90.1150.10">
    <property type="entry name" value="Aspartate Aminotransferase, domain 1"/>
    <property type="match status" value="1"/>
</dbReference>
<evidence type="ECO:0000256" key="11">
    <source>
        <dbReference type="ARBA" id="ARBA00023231"/>
    </source>
</evidence>
<dbReference type="GO" id="GO:0046872">
    <property type="term" value="F:metal ion binding"/>
    <property type="evidence" value="ECO:0007669"/>
    <property type="project" value="UniProtKB-KW"/>
</dbReference>
<dbReference type="PIRSF" id="PIRSF005572">
    <property type="entry name" value="NifS"/>
    <property type="match status" value="1"/>
</dbReference>
<dbReference type="PANTHER" id="PTHR11601:SF34">
    <property type="entry name" value="CYSTEINE DESULFURASE"/>
    <property type="match status" value="1"/>
</dbReference>
<name>A0A1A6C7T3_9GAMM</name>
<dbReference type="GO" id="GO:0006520">
    <property type="term" value="P:amino acid metabolic process"/>
    <property type="evidence" value="ECO:0007669"/>
    <property type="project" value="InterPro"/>
</dbReference>
<evidence type="ECO:0000256" key="13">
    <source>
        <dbReference type="ARBA" id="ARBA00050776"/>
    </source>
</evidence>
<comment type="similarity">
    <text evidence="3 15">Belongs to the class-V pyridoxal-phosphate-dependent aminotransferase family. NifS/IscS subfamily.</text>
</comment>
<keyword evidence="8 15" id="KW-0663">Pyridoxal phosphate</keyword>
<dbReference type="Gene3D" id="1.10.260.50">
    <property type="match status" value="1"/>
</dbReference>